<dbReference type="HOGENOM" id="CLU_1289306_0_0_1"/>
<sequence>MTHTSSRPDATFETVVEIYLRGIVEYWGTMHHFFLYATPNITGEMLIPLSGTMHVTIGWIYQVTLSLSARPHIDYYGFDDRPVYLADQPTDPSDLLHDILVSGSGGLSQALVRARSDRDLTDYESLQVHLGVRDDGMAVLMGEDPGEVDEWKGNLTPSEESSIVENVQPTSSKVQVAATSGSEDPIHVLHSSAGPVDEECGITDGVMHVAHGTR</sequence>
<dbReference type="Proteomes" id="UP000053647">
    <property type="component" value="Unassembled WGS sequence"/>
</dbReference>
<evidence type="ECO:0000313" key="1">
    <source>
        <dbReference type="EMBL" id="KIJ08506.1"/>
    </source>
</evidence>
<proteinExistence type="predicted"/>
<reference evidence="2" key="2">
    <citation type="submission" date="2015-01" db="EMBL/GenBank/DDBJ databases">
        <title>Evolutionary Origins and Diversification of the Mycorrhizal Mutualists.</title>
        <authorList>
            <consortium name="DOE Joint Genome Institute"/>
            <consortium name="Mycorrhizal Genomics Consortium"/>
            <person name="Kohler A."/>
            <person name="Kuo A."/>
            <person name="Nagy L.G."/>
            <person name="Floudas D."/>
            <person name="Copeland A."/>
            <person name="Barry K.W."/>
            <person name="Cichocki N."/>
            <person name="Veneault-Fourrey C."/>
            <person name="LaButti K."/>
            <person name="Lindquist E.A."/>
            <person name="Lipzen A."/>
            <person name="Lundell T."/>
            <person name="Morin E."/>
            <person name="Murat C."/>
            <person name="Riley R."/>
            <person name="Ohm R."/>
            <person name="Sun H."/>
            <person name="Tunlid A."/>
            <person name="Henrissat B."/>
            <person name="Grigoriev I.V."/>
            <person name="Hibbett D.S."/>
            <person name="Martin F."/>
        </authorList>
    </citation>
    <scope>NUCLEOTIDE SEQUENCE [LARGE SCALE GENOMIC DNA]</scope>
    <source>
        <strain evidence="2">ATCC 200175</strain>
    </source>
</reference>
<protein>
    <submittedName>
        <fullName evidence="1">Uncharacterized protein</fullName>
    </submittedName>
</protein>
<gene>
    <name evidence="1" type="ORF">PAXINDRAFT_18370</name>
</gene>
<accession>A0A0C9TMJ8</accession>
<keyword evidence="2" id="KW-1185">Reference proteome</keyword>
<name>A0A0C9TMJ8_PAXIN</name>
<dbReference type="EMBL" id="KN819608">
    <property type="protein sequence ID" value="KIJ08506.1"/>
    <property type="molecule type" value="Genomic_DNA"/>
</dbReference>
<reference evidence="1 2" key="1">
    <citation type="submission" date="2014-06" db="EMBL/GenBank/DDBJ databases">
        <authorList>
            <consortium name="DOE Joint Genome Institute"/>
            <person name="Kuo A."/>
            <person name="Kohler A."/>
            <person name="Nagy L.G."/>
            <person name="Floudas D."/>
            <person name="Copeland A."/>
            <person name="Barry K.W."/>
            <person name="Cichocki N."/>
            <person name="Veneault-Fourrey C."/>
            <person name="LaButti K."/>
            <person name="Lindquist E.A."/>
            <person name="Lipzen A."/>
            <person name="Lundell T."/>
            <person name="Morin E."/>
            <person name="Murat C."/>
            <person name="Sun H."/>
            <person name="Tunlid A."/>
            <person name="Henrissat B."/>
            <person name="Grigoriev I.V."/>
            <person name="Hibbett D.S."/>
            <person name="Martin F."/>
            <person name="Nordberg H.P."/>
            <person name="Cantor M.N."/>
            <person name="Hua S.X."/>
        </authorList>
    </citation>
    <scope>NUCLEOTIDE SEQUENCE [LARGE SCALE GENOMIC DNA]</scope>
    <source>
        <strain evidence="1 2">ATCC 200175</strain>
    </source>
</reference>
<organism evidence="1 2">
    <name type="scientific">Paxillus involutus ATCC 200175</name>
    <dbReference type="NCBI Taxonomy" id="664439"/>
    <lineage>
        <taxon>Eukaryota</taxon>
        <taxon>Fungi</taxon>
        <taxon>Dikarya</taxon>
        <taxon>Basidiomycota</taxon>
        <taxon>Agaricomycotina</taxon>
        <taxon>Agaricomycetes</taxon>
        <taxon>Agaricomycetidae</taxon>
        <taxon>Boletales</taxon>
        <taxon>Paxilineae</taxon>
        <taxon>Paxillaceae</taxon>
        <taxon>Paxillus</taxon>
    </lineage>
</organism>
<dbReference type="AlphaFoldDB" id="A0A0C9TMJ8"/>
<evidence type="ECO:0000313" key="2">
    <source>
        <dbReference type="Proteomes" id="UP000053647"/>
    </source>
</evidence>